<dbReference type="EMBL" id="JAUUTY010000003">
    <property type="protein sequence ID" value="KAK1661261.1"/>
    <property type="molecule type" value="Genomic_DNA"/>
</dbReference>
<gene>
    <name evidence="2" type="ORF">QYE76_049420</name>
</gene>
<name>A0AAD8SN20_LOLMU</name>
<sequence>MSRPHQLWLYTGKGDKSRINSADLSADELRDEVRRLTCLSTKDTIVLTSARPPYNFDHLPSEAPVIVRCYPPTPESGVEPEDDDDNSEGTEDAQQVLEDSDVQEGDTAEDAAFTRSKRRLQIDDDFITTAESSPSDQDNDAVGTPPPSPVDKGPSGFFAAEDDLDLSDDDLVPLAKRAKLTAERTSLAKEPVPSSAKQTPPTRTAVEKIPVSKVIPPGDAPTSSASRDHLWKSVKSSADQVLEANRLATDAKNENVSLKRELSKLKQQMKDEQEARRSSPSPWPSAKDQRSSIEVVLDDLSEGEAGQDPWRDGGCFPCQLFGAGGGIEMPLSIIRGGSYFPAANGSWAGV</sequence>
<dbReference type="AlphaFoldDB" id="A0AAD8SN20"/>
<evidence type="ECO:0000256" key="1">
    <source>
        <dbReference type="SAM" id="MobiDB-lite"/>
    </source>
</evidence>
<feature type="region of interest" description="Disordered" evidence="1">
    <location>
        <begin position="245"/>
        <end position="311"/>
    </location>
</feature>
<evidence type="ECO:0000313" key="2">
    <source>
        <dbReference type="EMBL" id="KAK1661261.1"/>
    </source>
</evidence>
<proteinExistence type="predicted"/>
<dbReference type="Proteomes" id="UP001231189">
    <property type="component" value="Unassembled WGS sequence"/>
</dbReference>
<feature type="compositionally biased region" description="Acidic residues" evidence="1">
    <location>
        <begin position="98"/>
        <end position="109"/>
    </location>
</feature>
<feature type="region of interest" description="Disordered" evidence="1">
    <location>
        <begin position="68"/>
        <end position="164"/>
    </location>
</feature>
<feature type="compositionally biased region" description="Basic and acidic residues" evidence="1">
    <location>
        <begin position="249"/>
        <end position="277"/>
    </location>
</feature>
<accession>A0AAD8SN20</accession>
<feature type="compositionally biased region" description="Acidic residues" evidence="1">
    <location>
        <begin position="78"/>
        <end position="91"/>
    </location>
</feature>
<keyword evidence="3" id="KW-1185">Reference proteome</keyword>
<organism evidence="2 3">
    <name type="scientific">Lolium multiflorum</name>
    <name type="common">Italian ryegrass</name>
    <name type="synonym">Lolium perenne subsp. multiflorum</name>
    <dbReference type="NCBI Taxonomy" id="4521"/>
    <lineage>
        <taxon>Eukaryota</taxon>
        <taxon>Viridiplantae</taxon>
        <taxon>Streptophyta</taxon>
        <taxon>Embryophyta</taxon>
        <taxon>Tracheophyta</taxon>
        <taxon>Spermatophyta</taxon>
        <taxon>Magnoliopsida</taxon>
        <taxon>Liliopsida</taxon>
        <taxon>Poales</taxon>
        <taxon>Poaceae</taxon>
        <taxon>BOP clade</taxon>
        <taxon>Pooideae</taxon>
        <taxon>Poodae</taxon>
        <taxon>Poeae</taxon>
        <taxon>Poeae Chloroplast Group 2 (Poeae type)</taxon>
        <taxon>Loliodinae</taxon>
        <taxon>Loliinae</taxon>
        <taxon>Lolium</taxon>
    </lineage>
</organism>
<protein>
    <submittedName>
        <fullName evidence="2">Uncharacterized protein</fullName>
    </submittedName>
</protein>
<comment type="caution">
    <text evidence="2">The sequence shown here is derived from an EMBL/GenBank/DDBJ whole genome shotgun (WGS) entry which is preliminary data.</text>
</comment>
<reference evidence="2" key="1">
    <citation type="submission" date="2023-07" db="EMBL/GenBank/DDBJ databases">
        <title>A chromosome-level genome assembly of Lolium multiflorum.</title>
        <authorList>
            <person name="Chen Y."/>
            <person name="Copetti D."/>
            <person name="Kolliker R."/>
            <person name="Studer B."/>
        </authorList>
    </citation>
    <scope>NUCLEOTIDE SEQUENCE</scope>
    <source>
        <strain evidence="2">02402/16</strain>
        <tissue evidence="2">Leaf</tissue>
    </source>
</reference>
<feature type="region of interest" description="Disordered" evidence="1">
    <location>
        <begin position="182"/>
        <end position="232"/>
    </location>
</feature>
<evidence type="ECO:0000313" key="3">
    <source>
        <dbReference type="Proteomes" id="UP001231189"/>
    </source>
</evidence>